<dbReference type="PANTHER" id="PTHR38474:SF2">
    <property type="entry name" value="CHLORAMPHENICOL ACETYLTRANSFERASE"/>
    <property type="match status" value="1"/>
</dbReference>
<dbReference type="GO" id="GO:0008811">
    <property type="term" value="F:chloramphenicol O-acetyltransferase activity"/>
    <property type="evidence" value="ECO:0007669"/>
    <property type="project" value="UniProtKB-EC"/>
</dbReference>
<dbReference type="PANTHER" id="PTHR38474">
    <property type="entry name" value="SLR0299 PROTEIN"/>
    <property type="match status" value="1"/>
</dbReference>
<keyword evidence="2" id="KW-0012">Acyltransferase</keyword>
<dbReference type="Pfam" id="PF00302">
    <property type="entry name" value="CAT"/>
    <property type="match status" value="1"/>
</dbReference>
<dbReference type="Gene3D" id="3.30.559.10">
    <property type="entry name" value="Chloramphenicol acetyltransferase-like domain"/>
    <property type="match status" value="1"/>
</dbReference>
<dbReference type="InterPro" id="IPR023213">
    <property type="entry name" value="CAT-like_dom_sf"/>
</dbReference>
<organism evidence="2 3">
    <name type="scientific">Leminorella richardii</name>
    <dbReference type="NCBI Taxonomy" id="158841"/>
    <lineage>
        <taxon>Bacteria</taxon>
        <taxon>Pseudomonadati</taxon>
        <taxon>Pseudomonadota</taxon>
        <taxon>Gammaproteobacteria</taxon>
        <taxon>Enterobacterales</taxon>
        <taxon>Budviciaceae</taxon>
        <taxon>Leminorella</taxon>
    </lineage>
</organism>
<feature type="active site" description="Proton acceptor" evidence="1">
    <location>
        <position position="189"/>
    </location>
</feature>
<gene>
    <name evidence="2" type="primary">cat3</name>
    <name evidence="2" type="ORF">NCTC12151_03576</name>
</gene>
<dbReference type="AlphaFoldDB" id="A0A2X4V7V6"/>
<keyword evidence="2" id="KW-0808">Transferase</keyword>
<dbReference type="KEGG" id="lri:NCTC12151_03576"/>
<evidence type="ECO:0000313" key="3">
    <source>
        <dbReference type="Proteomes" id="UP000249005"/>
    </source>
</evidence>
<dbReference type="SUPFAM" id="SSF52777">
    <property type="entry name" value="CoA-dependent acyltransferases"/>
    <property type="match status" value="1"/>
</dbReference>
<evidence type="ECO:0000256" key="1">
    <source>
        <dbReference type="PIRSR" id="PIRSR000440-1"/>
    </source>
</evidence>
<accession>A0A2X4V7V6</accession>
<dbReference type="Proteomes" id="UP000249005">
    <property type="component" value="Chromosome 1"/>
</dbReference>
<dbReference type="NCBIfam" id="NF000491">
    <property type="entry name" value="chloram_CatA"/>
    <property type="match status" value="1"/>
</dbReference>
<reference evidence="2 3" key="1">
    <citation type="submission" date="2018-06" db="EMBL/GenBank/DDBJ databases">
        <authorList>
            <consortium name="Pathogen Informatics"/>
            <person name="Doyle S."/>
        </authorList>
    </citation>
    <scope>NUCLEOTIDE SEQUENCE [LARGE SCALE GENOMIC DNA]</scope>
    <source>
        <strain evidence="2 3">NCTC12151</strain>
    </source>
</reference>
<dbReference type="RefSeq" id="WP_111741823.1">
    <property type="nucleotide sequence ID" value="NZ_LR698987.1"/>
</dbReference>
<dbReference type="InterPro" id="IPR001707">
    <property type="entry name" value="Cmp_AcTrfase"/>
</dbReference>
<proteinExistence type="predicted"/>
<dbReference type="OrthoDB" id="9801766at2"/>
<name>A0A2X4V7V6_9GAMM</name>
<dbReference type="PIRSF" id="PIRSF000440">
    <property type="entry name" value="CAT"/>
    <property type="match status" value="1"/>
</dbReference>
<evidence type="ECO:0000313" key="2">
    <source>
        <dbReference type="EMBL" id="SQI44258.1"/>
    </source>
</evidence>
<protein>
    <submittedName>
        <fullName evidence="2">Chloramphenicol acetyltransferase 3</fullName>
        <ecNumber evidence="2">2.3.1.28</ecNumber>
    </submittedName>
</protein>
<dbReference type="SMART" id="SM01059">
    <property type="entry name" value="CAT"/>
    <property type="match status" value="1"/>
</dbReference>
<dbReference type="EC" id="2.3.1.28" evidence="2"/>
<keyword evidence="3" id="KW-1185">Reference proteome</keyword>
<sequence length="217" mass="25335">MNYKKYNVDTWNRREHFSFYRQRVPCGFSLTTKIDITALLSFLSETNYKFYPTIIYLLTKVANQYPEFRLAIKDEELIIWDSLDPLFTIFHQETETFSAVWTPYSSDIAYFMADYIVNVERYKSDLALFPQAEQPGNFLNISSLPWTSFDSFNLNVANFTDYFSPIITMGKYQSESDRILLPLSIQTHHATCDGFHVARFLNTLQTLCNQPLSAIKA</sequence>
<dbReference type="EMBL" id="LS483470">
    <property type="protein sequence ID" value="SQI44258.1"/>
    <property type="molecule type" value="Genomic_DNA"/>
</dbReference>